<accession>A0A182T3K6</accession>
<sequence length="159" mass="18686">MYLFKQHYRRCHSDLGELIDLPPLPFLEEMVKYNHLEDELWFAILHTSPIKPILMRIFEAESHATMRIANRNDILEQSRRVSTKKSEDTIPTLAVLYDIYTEVSVEGTQTFFAVPKLKAQADSRRDKRPKACCDLTETWNTELSTTYNYLLDEIVLFNQ</sequence>
<keyword evidence="2" id="KW-1185">Reference proteome</keyword>
<name>A0A182T3K6_9DIPT</name>
<dbReference type="AlphaFoldDB" id="A0A182T3K6"/>
<reference evidence="2" key="1">
    <citation type="submission" date="2013-09" db="EMBL/GenBank/DDBJ databases">
        <title>The Genome Sequence of Anopheles maculatus species B.</title>
        <authorList>
            <consortium name="The Broad Institute Genomics Platform"/>
            <person name="Neafsey D.E."/>
            <person name="Besansky N."/>
            <person name="Howell P."/>
            <person name="Walton C."/>
            <person name="Young S.K."/>
            <person name="Zeng Q."/>
            <person name="Gargeya S."/>
            <person name="Fitzgerald M."/>
            <person name="Haas B."/>
            <person name="Abouelleil A."/>
            <person name="Allen A.W."/>
            <person name="Alvarado L."/>
            <person name="Arachchi H.M."/>
            <person name="Berlin A.M."/>
            <person name="Chapman S.B."/>
            <person name="Gainer-Dewar J."/>
            <person name="Goldberg J."/>
            <person name="Griggs A."/>
            <person name="Gujja S."/>
            <person name="Hansen M."/>
            <person name="Howarth C."/>
            <person name="Imamovic A."/>
            <person name="Ireland A."/>
            <person name="Larimer J."/>
            <person name="McCowan C."/>
            <person name="Murphy C."/>
            <person name="Pearson M."/>
            <person name="Poon T.W."/>
            <person name="Priest M."/>
            <person name="Roberts A."/>
            <person name="Saif S."/>
            <person name="Shea T."/>
            <person name="Sisk P."/>
            <person name="Sykes S."/>
            <person name="Wortman J."/>
            <person name="Nusbaum C."/>
            <person name="Birren B."/>
        </authorList>
    </citation>
    <scope>NUCLEOTIDE SEQUENCE [LARGE SCALE GENOMIC DNA]</scope>
    <source>
        <strain evidence="2">maculatus3</strain>
    </source>
</reference>
<dbReference type="VEuPathDB" id="VectorBase:AMAM018932"/>
<dbReference type="Proteomes" id="UP000075901">
    <property type="component" value="Unassembled WGS sequence"/>
</dbReference>
<evidence type="ECO:0000313" key="2">
    <source>
        <dbReference type="Proteomes" id="UP000075901"/>
    </source>
</evidence>
<protein>
    <submittedName>
        <fullName evidence="1">Uncharacterized protein</fullName>
    </submittedName>
</protein>
<evidence type="ECO:0000313" key="1">
    <source>
        <dbReference type="EnsemblMetazoa" id="AMAM018932-PA"/>
    </source>
</evidence>
<dbReference type="EnsemblMetazoa" id="AMAM018932-RA">
    <property type="protein sequence ID" value="AMAM018932-PA"/>
    <property type="gene ID" value="AMAM018932"/>
</dbReference>
<organism evidence="1 2">
    <name type="scientific">Anopheles maculatus</name>
    <dbReference type="NCBI Taxonomy" id="74869"/>
    <lineage>
        <taxon>Eukaryota</taxon>
        <taxon>Metazoa</taxon>
        <taxon>Ecdysozoa</taxon>
        <taxon>Arthropoda</taxon>
        <taxon>Hexapoda</taxon>
        <taxon>Insecta</taxon>
        <taxon>Pterygota</taxon>
        <taxon>Neoptera</taxon>
        <taxon>Endopterygota</taxon>
        <taxon>Diptera</taxon>
        <taxon>Nematocera</taxon>
        <taxon>Culicoidea</taxon>
        <taxon>Culicidae</taxon>
        <taxon>Anophelinae</taxon>
        <taxon>Anopheles</taxon>
        <taxon>Anopheles maculatus group</taxon>
    </lineage>
</organism>
<proteinExistence type="predicted"/>
<reference evidence="1" key="2">
    <citation type="submission" date="2020-05" db="UniProtKB">
        <authorList>
            <consortium name="EnsemblMetazoa"/>
        </authorList>
    </citation>
    <scope>IDENTIFICATION</scope>
    <source>
        <strain evidence="1">maculatus3</strain>
    </source>
</reference>